<reference evidence="2 3" key="1">
    <citation type="journal article" date="2015" name="Genome Announc.">
        <title>Expanding the biotechnology potential of lactobacilli through comparative genomics of 213 strains and associated genera.</title>
        <authorList>
            <person name="Sun Z."/>
            <person name="Harris H.M."/>
            <person name="McCann A."/>
            <person name="Guo C."/>
            <person name="Argimon S."/>
            <person name="Zhang W."/>
            <person name="Yang X."/>
            <person name="Jeffery I.B."/>
            <person name="Cooney J.C."/>
            <person name="Kagawa T.F."/>
            <person name="Liu W."/>
            <person name="Song Y."/>
            <person name="Salvetti E."/>
            <person name="Wrobel A."/>
            <person name="Rasinkangas P."/>
            <person name="Parkhill J."/>
            <person name="Rea M.C."/>
            <person name="O'Sullivan O."/>
            <person name="Ritari J."/>
            <person name="Douillard F.P."/>
            <person name="Paul Ross R."/>
            <person name="Yang R."/>
            <person name="Briner A.E."/>
            <person name="Felis G.E."/>
            <person name="de Vos W.M."/>
            <person name="Barrangou R."/>
            <person name="Klaenhammer T.R."/>
            <person name="Caufield P.W."/>
            <person name="Cui Y."/>
            <person name="Zhang H."/>
            <person name="O'Toole P.W."/>
        </authorList>
    </citation>
    <scope>NUCLEOTIDE SEQUENCE [LARGE SCALE GENOMIC DNA]</scope>
    <source>
        <strain evidence="2 3">DSM 16761</strain>
    </source>
</reference>
<dbReference type="Pfam" id="PF06161">
    <property type="entry name" value="DUF975"/>
    <property type="match status" value="1"/>
</dbReference>
<dbReference type="PANTHER" id="PTHR40076">
    <property type="entry name" value="MEMBRANE PROTEIN-RELATED"/>
    <property type="match status" value="1"/>
</dbReference>
<name>A0A0R1VPB2_9LACO</name>
<feature type="transmembrane region" description="Helical" evidence="1">
    <location>
        <begin position="20"/>
        <end position="37"/>
    </location>
</feature>
<dbReference type="PATRIC" id="fig|1423767.3.peg.699"/>
<comment type="caution">
    <text evidence="2">The sequence shown here is derived from an EMBL/GenBank/DDBJ whole genome shotgun (WGS) entry which is preliminary data.</text>
</comment>
<accession>A0A0R1VPB2</accession>
<sequence>MSTTRKKLKDSAKQVLRGNWPWAVVIALINRLVVWILTSGGHKLDGFYMNYDGNNVFFQFLSPMGGILAWIADFIALSLAISFLNLRDNADTSEEKPYIAAFSVFTENRFGPECINYVMTSIFTFLWSLLLIIPGIIKSYSYAMTTYIVSDMVASGKSVGATDGINASKELMNGHKMDLFIFDLSFLGWFIIGSIPAGIGLLWVIPYYQTAKANFYRNLAGDRYLK</sequence>
<keyword evidence="1" id="KW-0812">Transmembrane</keyword>
<dbReference type="eggNOG" id="COG5523">
    <property type="taxonomic scope" value="Bacteria"/>
</dbReference>
<evidence type="ECO:0000313" key="3">
    <source>
        <dbReference type="Proteomes" id="UP000051307"/>
    </source>
</evidence>
<evidence type="ECO:0000313" key="2">
    <source>
        <dbReference type="EMBL" id="KRM07245.1"/>
    </source>
</evidence>
<feature type="transmembrane region" description="Helical" evidence="1">
    <location>
        <begin position="57"/>
        <end position="86"/>
    </location>
</feature>
<organism evidence="2 3">
    <name type="scientific">Lactobacillus kitasatonis DSM 16761 = JCM 1039</name>
    <dbReference type="NCBI Taxonomy" id="1423767"/>
    <lineage>
        <taxon>Bacteria</taxon>
        <taxon>Bacillati</taxon>
        <taxon>Bacillota</taxon>
        <taxon>Bacilli</taxon>
        <taxon>Lactobacillales</taxon>
        <taxon>Lactobacillaceae</taxon>
        <taxon>Lactobacillus</taxon>
    </lineage>
</organism>
<dbReference type="EMBL" id="AZFU01000001">
    <property type="protein sequence ID" value="KRM07245.1"/>
    <property type="molecule type" value="Genomic_DNA"/>
</dbReference>
<evidence type="ECO:0008006" key="4">
    <source>
        <dbReference type="Google" id="ProtNLM"/>
    </source>
</evidence>
<dbReference type="OrthoDB" id="9784844at2"/>
<dbReference type="InterPro" id="IPR010380">
    <property type="entry name" value="DUF975"/>
</dbReference>
<gene>
    <name evidence="2" type="ORF">FC59_GL000673</name>
</gene>
<keyword evidence="1" id="KW-1133">Transmembrane helix</keyword>
<evidence type="ECO:0000256" key="1">
    <source>
        <dbReference type="SAM" id="Phobius"/>
    </source>
</evidence>
<proteinExistence type="predicted"/>
<feature type="transmembrane region" description="Helical" evidence="1">
    <location>
        <begin position="117"/>
        <end position="137"/>
    </location>
</feature>
<dbReference type="Proteomes" id="UP000051307">
    <property type="component" value="Unassembled WGS sequence"/>
</dbReference>
<dbReference type="PANTHER" id="PTHR40076:SF1">
    <property type="entry name" value="MEMBRANE PROTEIN"/>
    <property type="match status" value="1"/>
</dbReference>
<protein>
    <recommendedName>
        <fullName evidence="4">Integral membrane protein</fullName>
    </recommendedName>
</protein>
<keyword evidence="1" id="KW-0472">Membrane</keyword>
<dbReference type="RefSeq" id="WP_025014245.1">
    <property type="nucleotide sequence ID" value="NZ_AZFU01000001.1"/>
</dbReference>
<feature type="transmembrane region" description="Helical" evidence="1">
    <location>
        <begin position="186"/>
        <end position="208"/>
    </location>
</feature>
<dbReference type="AlphaFoldDB" id="A0A0R1VPB2"/>